<dbReference type="EMBL" id="CP021425">
    <property type="protein sequence ID" value="ARU57247.1"/>
    <property type="molecule type" value="Genomic_DNA"/>
</dbReference>
<gene>
    <name evidence="1" type="ORF">OLMES_3206</name>
</gene>
<dbReference type="RefSeq" id="WP_087462163.1">
    <property type="nucleotide sequence ID" value="NZ_CP021425.1"/>
</dbReference>
<name>A0A1Y0I9P6_9GAMM</name>
<dbReference type="AlphaFoldDB" id="A0A1Y0I9P6"/>
<protein>
    <submittedName>
        <fullName evidence="1">Uncharacterized protein</fullName>
    </submittedName>
</protein>
<sequence length="281" mass="33029">MNTVLPPMIKSMLASAPVRTYHHLWHLVRNEQRWNGLTQTQRQELIDLGWTPPRFERQPGSGLDFLFMHREMIEMVNKHLAHMNDPNYTSVIGWNPIPYEHDDEVWPMPALWQGAERAFQWAKDPRTTEHFRNRVSNEFRNTTWVRGLSLDEYGSELEWTIHGWFHLHWSEQIPSDPWEDSPSNDWLGAPYSSHVNNAFWKLHGWIDESIAFWEQATGENADFSQAWAGAPGYLPEMAHTANPELMTKMNVREKPLSIMTWKVPIIEGVNEEDIVIHELER</sequence>
<proteinExistence type="predicted"/>
<dbReference type="Proteomes" id="UP000196027">
    <property type="component" value="Chromosome"/>
</dbReference>
<dbReference type="OrthoDB" id="118775at2"/>
<evidence type="ECO:0000313" key="1">
    <source>
        <dbReference type="EMBL" id="ARU57247.1"/>
    </source>
</evidence>
<reference evidence="1 2" key="1">
    <citation type="submission" date="2017-05" db="EMBL/GenBank/DDBJ databases">
        <title>Genomic insights into alkan degradation activity of Oleiphilus messinensis.</title>
        <authorList>
            <person name="Kozyavkin S.A."/>
            <person name="Slesarev A.I."/>
            <person name="Golyshin P.N."/>
            <person name="Korzhenkov A."/>
            <person name="Golyshina O.N."/>
            <person name="Toshchakov S.V."/>
        </authorList>
    </citation>
    <scope>NUCLEOTIDE SEQUENCE [LARGE SCALE GENOMIC DNA]</scope>
    <source>
        <strain evidence="1 2">ME102</strain>
    </source>
</reference>
<keyword evidence="2" id="KW-1185">Reference proteome</keyword>
<accession>A0A1Y0I9P6</accession>
<evidence type="ECO:0000313" key="2">
    <source>
        <dbReference type="Proteomes" id="UP000196027"/>
    </source>
</evidence>
<organism evidence="1 2">
    <name type="scientific">Oleiphilus messinensis</name>
    <dbReference type="NCBI Taxonomy" id="141451"/>
    <lineage>
        <taxon>Bacteria</taxon>
        <taxon>Pseudomonadati</taxon>
        <taxon>Pseudomonadota</taxon>
        <taxon>Gammaproteobacteria</taxon>
        <taxon>Oceanospirillales</taxon>
        <taxon>Oleiphilaceae</taxon>
        <taxon>Oleiphilus</taxon>
    </lineage>
</organism>
<dbReference type="KEGG" id="ome:OLMES_3206"/>